<feature type="non-terminal residue" evidence="7">
    <location>
        <position position="112"/>
    </location>
</feature>
<evidence type="ECO:0000256" key="2">
    <source>
        <dbReference type="ARBA" id="ARBA00012973"/>
    </source>
</evidence>
<evidence type="ECO:0000256" key="4">
    <source>
        <dbReference type="ARBA" id="ARBA00022679"/>
    </source>
</evidence>
<keyword evidence="5" id="KW-0100">Branched-chain amino acid biosynthesis</keyword>
<dbReference type="InterPro" id="IPR013785">
    <property type="entry name" value="Aldolase_TIM"/>
</dbReference>
<dbReference type="AlphaFoldDB" id="A0A381ZCN3"/>
<dbReference type="PROSITE" id="PS50991">
    <property type="entry name" value="PYR_CT"/>
    <property type="match status" value="1"/>
</dbReference>
<keyword evidence="4" id="KW-0808">Transferase</keyword>
<evidence type="ECO:0000313" key="7">
    <source>
        <dbReference type="EMBL" id="SVA86711.1"/>
    </source>
</evidence>
<dbReference type="InterPro" id="IPR000891">
    <property type="entry name" value="PYR_CT"/>
</dbReference>
<dbReference type="PROSITE" id="PS00815">
    <property type="entry name" value="AIPM_HOMOCIT_SYNTH_1"/>
    <property type="match status" value="1"/>
</dbReference>
<dbReference type="SUPFAM" id="SSF51569">
    <property type="entry name" value="Aldolase"/>
    <property type="match status" value="1"/>
</dbReference>
<dbReference type="EMBL" id="UINC01020708">
    <property type="protein sequence ID" value="SVA86711.1"/>
    <property type="molecule type" value="Genomic_DNA"/>
</dbReference>
<name>A0A381ZCN3_9ZZZZ</name>
<dbReference type="InterPro" id="IPR002034">
    <property type="entry name" value="AIPM/Hcit_synth_CS"/>
</dbReference>
<keyword evidence="3" id="KW-0028">Amino-acid biosynthesis</keyword>
<evidence type="ECO:0000256" key="3">
    <source>
        <dbReference type="ARBA" id="ARBA00022605"/>
    </source>
</evidence>
<evidence type="ECO:0000256" key="1">
    <source>
        <dbReference type="ARBA" id="ARBA00004689"/>
    </source>
</evidence>
<dbReference type="InterPro" id="IPR050073">
    <property type="entry name" value="2-IPM_HCS-like"/>
</dbReference>
<sequence length="112" mass="12209">MANDDKILIFDTTLRDGEQSAGIGLTKFEKLEIATQLNKLNVDIIEAGFPASSPGDFESVTLISEKIKEPVIAALARCVPSDVEAAWNAIKNAENPRIHVFINSSDIQIINQ</sequence>
<evidence type="ECO:0000256" key="5">
    <source>
        <dbReference type="ARBA" id="ARBA00023304"/>
    </source>
</evidence>
<evidence type="ECO:0000259" key="6">
    <source>
        <dbReference type="PROSITE" id="PS50991"/>
    </source>
</evidence>
<reference evidence="7" key="1">
    <citation type="submission" date="2018-05" db="EMBL/GenBank/DDBJ databases">
        <authorList>
            <person name="Lanie J.A."/>
            <person name="Ng W.-L."/>
            <person name="Kazmierczak K.M."/>
            <person name="Andrzejewski T.M."/>
            <person name="Davidsen T.M."/>
            <person name="Wayne K.J."/>
            <person name="Tettelin H."/>
            <person name="Glass J.I."/>
            <person name="Rusch D."/>
            <person name="Podicherti R."/>
            <person name="Tsui H.-C.T."/>
            <person name="Winkler M.E."/>
        </authorList>
    </citation>
    <scope>NUCLEOTIDE SEQUENCE</scope>
</reference>
<dbReference type="EC" id="2.3.3.13" evidence="2"/>
<dbReference type="PANTHER" id="PTHR10277:SF9">
    <property type="entry name" value="2-ISOPROPYLMALATE SYNTHASE 1, CHLOROPLASTIC-RELATED"/>
    <property type="match status" value="1"/>
</dbReference>
<gene>
    <name evidence="7" type="ORF">METZ01_LOCUS139565</name>
</gene>
<dbReference type="Gene3D" id="3.20.20.70">
    <property type="entry name" value="Aldolase class I"/>
    <property type="match status" value="1"/>
</dbReference>
<dbReference type="PANTHER" id="PTHR10277">
    <property type="entry name" value="HOMOCITRATE SYNTHASE-RELATED"/>
    <property type="match status" value="1"/>
</dbReference>
<dbReference type="GO" id="GO:0003852">
    <property type="term" value="F:2-isopropylmalate synthase activity"/>
    <property type="evidence" value="ECO:0007669"/>
    <property type="project" value="UniProtKB-EC"/>
</dbReference>
<proteinExistence type="predicted"/>
<organism evidence="7">
    <name type="scientific">marine metagenome</name>
    <dbReference type="NCBI Taxonomy" id="408172"/>
    <lineage>
        <taxon>unclassified sequences</taxon>
        <taxon>metagenomes</taxon>
        <taxon>ecological metagenomes</taxon>
    </lineage>
</organism>
<comment type="pathway">
    <text evidence="1">Amino-acid biosynthesis; L-leucine biosynthesis; L-leucine from 3-methyl-2-oxobutanoate: step 1/4.</text>
</comment>
<feature type="domain" description="Pyruvate carboxyltransferase" evidence="6">
    <location>
        <begin position="7"/>
        <end position="112"/>
    </location>
</feature>
<accession>A0A381ZCN3</accession>
<protein>
    <recommendedName>
        <fullName evidence="2">2-isopropylmalate synthase</fullName>
        <ecNumber evidence="2">2.3.3.13</ecNumber>
    </recommendedName>
</protein>
<dbReference type="Pfam" id="PF00682">
    <property type="entry name" value="HMGL-like"/>
    <property type="match status" value="1"/>
</dbReference>
<dbReference type="GO" id="GO:0009098">
    <property type="term" value="P:L-leucine biosynthetic process"/>
    <property type="evidence" value="ECO:0007669"/>
    <property type="project" value="TreeGrafter"/>
</dbReference>